<organism evidence="2 3">
    <name type="scientific">Paraburkholderia tuberum</name>
    <dbReference type="NCBI Taxonomy" id="157910"/>
    <lineage>
        <taxon>Bacteria</taxon>
        <taxon>Pseudomonadati</taxon>
        <taxon>Pseudomonadota</taxon>
        <taxon>Betaproteobacteria</taxon>
        <taxon>Burkholderiales</taxon>
        <taxon>Burkholderiaceae</taxon>
        <taxon>Paraburkholderia</taxon>
    </lineage>
</organism>
<protein>
    <submittedName>
        <fullName evidence="2">Uncharacterized protein</fullName>
    </submittedName>
</protein>
<gene>
    <name evidence="2" type="ORF">SAMN05445850_7461</name>
</gene>
<evidence type="ECO:0000256" key="1">
    <source>
        <dbReference type="SAM" id="MobiDB-lite"/>
    </source>
</evidence>
<evidence type="ECO:0000313" key="2">
    <source>
        <dbReference type="EMBL" id="SDR60949.1"/>
    </source>
</evidence>
<keyword evidence="3" id="KW-1185">Reference proteome</keyword>
<dbReference type="RefSeq" id="WP_090812068.1">
    <property type="nucleotide sequence ID" value="NZ_FNKX01000004.1"/>
</dbReference>
<name>A0A1H1KGN4_9BURK</name>
<dbReference type="Proteomes" id="UP000199365">
    <property type="component" value="Unassembled WGS sequence"/>
</dbReference>
<evidence type="ECO:0000313" key="3">
    <source>
        <dbReference type="Proteomes" id="UP000199365"/>
    </source>
</evidence>
<dbReference type="EMBL" id="FNKX01000004">
    <property type="protein sequence ID" value="SDR60949.1"/>
    <property type="molecule type" value="Genomic_DNA"/>
</dbReference>
<reference evidence="3" key="1">
    <citation type="submission" date="2016-10" db="EMBL/GenBank/DDBJ databases">
        <authorList>
            <person name="Varghese N."/>
            <person name="Submissions S."/>
        </authorList>
    </citation>
    <scope>NUCLEOTIDE SEQUENCE [LARGE SCALE GENOMIC DNA]</scope>
    <source>
        <strain evidence="3">DUS833</strain>
    </source>
</reference>
<feature type="region of interest" description="Disordered" evidence="1">
    <location>
        <begin position="52"/>
        <end position="85"/>
    </location>
</feature>
<accession>A0A1H1KGN4</accession>
<proteinExistence type="predicted"/>
<dbReference type="AlphaFoldDB" id="A0A1H1KGN4"/>
<sequence length="85" mass="9649">MKRRKQKHPTPHPDETSEELRARLRRIADATREQAMQPATVPFPEHVTVLAGPLRKVRKKTTDAPSHSGRDGSSDPGMDDQEQRK</sequence>